<sequence>MAGTIKITEHDAVYAGGDKKIHYLAAGPVSGPLILFIHGWPGTAITWRAQLDACAGLGFRAIAPDMPGYGKSTARRVLDDYSQEALVEGMIALLGDTGRDAAVWVGHDWGAGVTSSVATQHPEVVKALINIAVPFHTIERGWKGFLPLVDRELYPVDEYEFGQWDYMKKYEESFEEAVAWFEQDVAGFCKAGLQRTPVPTSRAPSRTATVRKEGGWWGHAKPPPVEATGPPVLPPDVYDSFVADMQKTGFWPGSAYYMHHERNAEYNGKAASGGRLTQPVLFIHAAWDLVCETKTSRLAEPMRQVCSNLTEVTVEAGHFAQYEKPGEINAALFRFLVEELPTEWPGYWDTGYVKKGKTVA</sequence>
<evidence type="ECO:0000256" key="2">
    <source>
        <dbReference type="ARBA" id="ARBA00038334"/>
    </source>
</evidence>
<dbReference type="InterPro" id="IPR000073">
    <property type="entry name" value="AB_hydrolase_1"/>
</dbReference>
<keyword evidence="6" id="KW-1185">Reference proteome</keyword>
<name>A0A553I6X9_9PEZI</name>
<keyword evidence="1" id="KW-0378">Hydrolase</keyword>
<feature type="domain" description="AB hydrolase-1" evidence="4">
    <location>
        <begin position="32"/>
        <end position="325"/>
    </location>
</feature>
<dbReference type="EMBL" id="VFLP01000013">
    <property type="protein sequence ID" value="TRX95962.1"/>
    <property type="molecule type" value="Genomic_DNA"/>
</dbReference>
<evidence type="ECO:0000259" key="4">
    <source>
        <dbReference type="Pfam" id="PF00561"/>
    </source>
</evidence>
<dbReference type="OrthoDB" id="408373at2759"/>
<dbReference type="Pfam" id="PF00561">
    <property type="entry name" value="Abhydrolase_1"/>
    <property type="match status" value="1"/>
</dbReference>
<dbReference type="PANTHER" id="PTHR43329">
    <property type="entry name" value="EPOXIDE HYDROLASE"/>
    <property type="match status" value="1"/>
</dbReference>
<comment type="caution">
    <text evidence="5">The sequence shown here is derived from an EMBL/GenBank/DDBJ whole genome shotgun (WGS) entry which is preliminary data.</text>
</comment>
<reference evidence="6" key="1">
    <citation type="submission" date="2019-06" db="EMBL/GenBank/DDBJ databases">
        <title>Draft genome sequence of the griseofulvin-producing fungus Xylaria cubensis strain G536.</title>
        <authorList>
            <person name="Mead M.E."/>
            <person name="Raja H.A."/>
            <person name="Steenwyk J.L."/>
            <person name="Knowles S.L."/>
            <person name="Oberlies N.H."/>
            <person name="Rokas A."/>
        </authorList>
    </citation>
    <scope>NUCLEOTIDE SEQUENCE [LARGE SCALE GENOMIC DNA]</scope>
    <source>
        <strain evidence="6">G536</strain>
    </source>
</reference>
<accession>A0A553I6X9</accession>
<evidence type="ECO:0000313" key="5">
    <source>
        <dbReference type="EMBL" id="TRX95962.1"/>
    </source>
</evidence>
<dbReference type="Gene3D" id="3.40.50.1820">
    <property type="entry name" value="alpha/beta hydrolase"/>
    <property type="match status" value="1"/>
</dbReference>
<dbReference type="AlphaFoldDB" id="A0A553I6X9"/>
<evidence type="ECO:0000313" key="6">
    <source>
        <dbReference type="Proteomes" id="UP000319160"/>
    </source>
</evidence>
<feature type="compositionally biased region" description="Polar residues" evidence="3">
    <location>
        <begin position="199"/>
        <end position="208"/>
    </location>
</feature>
<dbReference type="PRINTS" id="PR00111">
    <property type="entry name" value="ABHYDROLASE"/>
</dbReference>
<dbReference type="PRINTS" id="PR00412">
    <property type="entry name" value="EPOXHYDRLASE"/>
</dbReference>
<dbReference type="STRING" id="2512241.A0A553I6X9"/>
<feature type="region of interest" description="Disordered" evidence="3">
    <location>
        <begin position="199"/>
        <end position="229"/>
    </location>
</feature>
<dbReference type="GO" id="GO:0016787">
    <property type="term" value="F:hydrolase activity"/>
    <property type="evidence" value="ECO:0007669"/>
    <property type="project" value="UniProtKB-KW"/>
</dbReference>
<gene>
    <name evidence="5" type="ORF">FHL15_003104</name>
</gene>
<evidence type="ECO:0000256" key="3">
    <source>
        <dbReference type="SAM" id="MobiDB-lite"/>
    </source>
</evidence>
<organism evidence="5 6">
    <name type="scientific">Xylaria flabelliformis</name>
    <dbReference type="NCBI Taxonomy" id="2512241"/>
    <lineage>
        <taxon>Eukaryota</taxon>
        <taxon>Fungi</taxon>
        <taxon>Dikarya</taxon>
        <taxon>Ascomycota</taxon>
        <taxon>Pezizomycotina</taxon>
        <taxon>Sordariomycetes</taxon>
        <taxon>Xylariomycetidae</taxon>
        <taxon>Xylariales</taxon>
        <taxon>Xylariaceae</taxon>
        <taxon>Xylaria</taxon>
    </lineage>
</organism>
<dbReference type="Proteomes" id="UP000319160">
    <property type="component" value="Unassembled WGS sequence"/>
</dbReference>
<evidence type="ECO:0000256" key="1">
    <source>
        <dbReference type="ARBA" id="ARBA00022801"/>
    </source>
</evidence>
<dbReference type="SUPFAM" id="SSF53474">
    <property type="entry name" value="alpha/beta-Hydrolases"/>
    <property type="match status" value="1"/>
</dbReference>
<comment type="similarity">
    <text evidence="2">Belongs to the AB hydrolase superfamily. Epoxide hydrolase family.</text>
</comment>
<dbReference type="InterPro" id="IPR000639">
    <property type="entry name" value="Epox_hydrolase-like"/>
</dbReference>
<proteinExistence type="inferred from homology"/>
<protein>
    <recommendedName>
        <fullName evidence="4">AB hydrolase-1 domain-containing protein</fullName>
    </recommendedName>
</protein>
<dbReference type="InterPro" id="IPR029058">
    <property type="entry name" value="AB_hydrolase_fold"/>
</dbReference>